<dbReference type="SFLD" id="SFLDG01212">
    <property type="entry name" value="Phytoene_synthase_like"/>
    <property type="match status" value="1"/>
</dbReference>
<accession>A0ABX6SZ07</accession>
<organism evidence="3 4">
    <name type="scientific">Aeromicrobium senzhongii</name>
    <dbReference type="NCBI Taxonomy" id="2663859"/>
    <lineage>
        <taxon>Bacteria</taxon>
        <taxon>Bacillati</taxon>
        <taxon>Actinomycetota</taxon>
        <taxon>Actinomycetes</taxon>
        <taxon>Propionibacteriales</taxon>
        <taxon>Nocardioidaceae</taxon>
        <taxon>Aeromicrobium</taxon>
    </lineage>
</organism>
<comment type="pathway">
    <text evidence="1">Carotenoid biosynthesis; phytoene biosynthesis.</text>
</comment>
<dbReference type="Gene3D" id="1.10.600.10">
    <property type="entry name" value="Farnesyl Diphosphate Synthase"/>
    <property type="match status" value="1"/>
</dbReference>
<dbReference type="InterPro" id="IPR019845">
    <property type="entry name" value="Squalene/phytoene_synthase_CS"/>
</dbReference>
<proteinExistence type="predicted"/>
<dbReference type="SFLD" id="SFLDG01018">
    <property type="entry name" value="Squalene/Phytoene_Synthase_Lik"/>
    <property type="match status" value="1"/>
</dbReference>
<keyword evidence="2" id="KW-0808">Transferase</keyword>
<reference evidence="3 4" key="1">
    <citation type="submission" date="2020-08" db="EMBL/GenBank/DDBJ databases">
        <title>Novel species in genus Aeromicrobium.</title>
        <authorList>
            <person name="Zhang G."/>
        </authorList>
    </citation>
    <scope>NUCLEOTIDE SEQUENCE [LARGE SCALE GENOMIC DNA]</scope>
    <source>
        <strain evidence="4">zg-629</strain>
    </source>
</reference>
<sequence length="297" mass="32480">MSAPWTHDRDQQPTTGYELYDEVAEKSAALVIRRYSTSFGMASRLLNGPVRTRVRNIYALVRVADEIVDAPRPLGEPADQLRLIDALQAEVHESLRTGHSANLVVHAFARTARSCGIGTDLVDPFFASMRTDLFRVEHDEASFAAYVYGSAEVVGLMCLRAFLTGRPEADREYAALAPGARRLGAAFQKVNFLRDLAADRDQLGRSYFPGLDPDRFDEAARDRFLDDIDADLGAAAAVIPALPVGSRRAVAAAHALFAELSHRLRAASPERIRTERIRVPGPVKARIVARAVMVGAG</sequence>
<dbReference type="RefSeq" id="WP_154597259.1">
    <property type="nucleotide sequence ID" value="NZ_CP060587.1"/>
</dbReference>
<dbReference type="InterPro" id="IPR008949">
    <property type="entry name" value="Isoprenoid_synthase_dom_sf"/>
</dbReference>
<name>A0ABX6SZ07_9ACTN</name>
<dbReference type="Proteomes" id="UP000515871">
    <property type="component" value="Chromosome"/>
</dbReference>
<dbReference type="InterPro" id="IPR002060">
    <property type="entry name" value="Squ/phyt_synthse"/>
</dbReference>
<evidence type="ECO:0000256" key="2">
    <source>
        <dbReference type="ARBA" id="ARBA00022679"/>
    </source>
</evidence>
<evidence type="ECO:0000313" key="4">
    <source>
        <dbReference type="Proteomes" id="UP000515871"/>
    </source>
</evidence>
<dbReference type="SFLD" id="SFLDS00005">
    <property type="entry name" value="Isoprenoid_Synthase_Type_I"/>
    <property type="match status" value="1"/>
</dbReference>
<keyword evidence="4" id="KW-1185">Reference proteome</keyword>
<dbReference type="SUPFAM" id="SSF48576">
    <property type="entry name" value="Terpenoid synthases"/>
    <property type="match status" value="1"/>
</dbReference>
<evidence type="ECO:0000256" key="1">
    <source>
        <dbReference type="ARBA" id="ARBA00004684"/>
    </source>
</evidence>
<dbReference type="PROSITE" id="PS01045">
    <property type="entry name" value="SQUALEN_PHYTOEN_SYN_2"/>
    <property type="match status" value="1"/>
</dbReference>
<dbReference type="PANTHER" id="PTHR31480">
    <property type="entry name" value="BIFUNCTIONAL LYCOPENE CYCLASE/PHYTOENE SYNTHASE"/>
    <property type="match status" value="1"/>
</dbReference>
<evidence type="ECO:0000313" key="3">
    <source>
        <dbReference type="EMBL" id="QNL94440.1"/>
    </source>
</evidence>
<protein>
    <submittedName>
        <fullName evidence="3">Squalene/phytoene synthase family protein</fullName>
    </submittedName>
</protein>
<dbReference type="InterPro" id="IPR044843">
    <property type="entry name" value="Trans_IPPS_bact-type"/>
</dbReference>
<dbReference type="Pfam" id="PF00494">
    <property type="entry name" value="SQS_PSY"/>
    <property type="match status" value="1"/>
</dbReference>
<gene>
    <name evidence="3" type="ORF">H9L21_00135</name>
</gene>
<dbReference type="EMBL" id="CP060587">
    <property type="protein sequence ID" value="QNL94440.1"/>
    <property type="molecule type" value="Genomic_DNA"/>
</dbReference>